<dbReference type="SUPFAM" id="SSF58069">
    <property type="entry name" value="Virus ectodomain"/>
    <property type="match status" value="1"/>
</dbReference>
<dbReference type="EMBL" id="VWYK01009624">
    <property type="protein sequence ID" value="NXR06408.1"/>
    <property type="molecule type" value="Genomic_DNA"/>
</dbReference>
<dbReference type="Pfam" id="PF00429">
    <property type="entry name" value="TLV_coat"/>
    <property type="match status" value="1"/>
</dbReference>
<feature type="non-terminal residue" evidence="2">
    <location>
        <position position="94"/>
    </location>
</feature>
<dbReference type="AlphaFoldDB" id="A0A7L2I4A0"/>
<organism evidence="2 3">
    <name type="scientific">Semnornis frantzii</name>
    <dbReference type="NCBI Taxonomy" id="91796"/>
    <lineage>
        <taxon>Eukaryota</taxon>
        <taxon>Metazoa</taxon>
        <taxon>Chordata</taxon>
        <taxon>Craniata</taxon>
        <taxon>Vertebrata</taxon>
        <taxon>Euteleostomi</taxon>
        <taxon>Archelosauria</taxon>
        <taxon>Archosauria</taxon>
        <taxon>Dinosauria</taxon>
        <taxon>Saurischia</taxon>
        <taxon>Theropoda</taxon>
        <taxon>Coelurosauria</taxon>
        <taxon>Aves</taxon>
        <taxon>Neognathae</taxon>
        <taxon>Neoaves</taxon>
        <taxon>Telluraves</taxon>
        <taxon>Coraciimorphae</taxon>
        <taxon>Piciformes</taxon>
        <taxon>Ramphastidae</taxon>
        <taxon>Semnornis</taxon>
    </lineage>
</organism>
<gene>
    <name evidence="2" type="primary">Ervv1</name>
    <name evidence="2" type="ORF">SEMFRA_R11543</name>
</gene>
<comment type="caution">
    <text evidence="2">The sequence shown here is derived from an EMBL/GenBank/DDBJ whole genome shotgun (WGS) entry which is preliminary data.</text>
</comment>
<sequence>GYHSFVPALIPALGVAQFERAIVNISATMETITNSTAAALQRLKEEAQPLSSVTLQTRLPLDIVTAQMGGLCPLLTTLCCSSIDQSGQTERDNQ</sequence>
<dbReference type="PANTHER" id="PTHR10424">
    <property type="entry name" value="VIRAL ENVELOPE PROTEIN"/>
    <property type="match status" value="1"/>
</dbReference>
<evidence type="ECO:0000256" key="1">
    <source>
        <dbReference type="ARBA" id="ARBA00023157"/>
    </source>
</evidence>
<protein>
    <submittedName>
        <fullName evidence="2">ERVV1 protein</fullName>
    </submittedName>
</protein>
<dbReference type="Gene3D" id="1.10.287.210">
    <property type="match status" value="1"/>
</dbReference>
<keyword evidence="1" id="KW-1015">Disulfide bond</keyword>
<evidence type="ECO:0000313" key="3">
    <source>
        <dbReference type="Proteomes" id="UP000536381"/>
    </source>
</evidence>
<dbReference type="Proteomes" id="UP000536381">
    <property type="component" value="Unassembled WGS sequence"/>
</dbReference>
<keyword evidence="3" id="KW-1185">Reference proteome</keyword>
<feature type="non-terminal residue" evidence="2">
    <location>
        <position position="1"/>
    </location>
</feature>
<dbReference type="OrthoDB" id="8949317at2759"/>
<accession>A0A7L2I4A0</accession>
<evidence type="ECO:0000313" key="2">
    <source>
        <dbReference type="EMBL" id="NXR06408.1"/>
    </source>
</evidence>
<name>A0A7L2I4A0_9PICI</name>
<dbReference type="InterPro" id="IPR018154">
    <property type="entry name" value="TLV/ENV_coat_polyprotein"/>
</dbReference>
<proteinExistence type="predicted"/>
<reference evidence="2 3" key="1">
    <citation type="submission" date="2019-09" db="EMBL/GenBank/DDBJ databases">
        <title>Bird 10,000 Genomes (B10K) Project - Family phase.</title>
        <authorList>
            <person name="Zhang G."/>
        </authorList>
    </citation>
    <scope>NUCLEOTIDE SEQUENCE [LARGE SCALE GENOMIC DNA]</scope>
    <source>
        <strain evidence="2">B10K-DU-001-42</strain>
        <tissue evidence="2">Muscle</tissue>
    </source>
</reference>
<dbReference type="PANTHER" id="PTHR10424:SF73">
    <property type="entry name" value="ENDOGENOUS RETROVIRUS GROUP FC1 ENV POLYPROTEIN-RELATED"/>
    <property type="match status" value="1"/>
</dbReference>